<name>A0A0E9UF04_ANGAN</name>
<dbReference type="EMBL" id="GBXM01044792">
    <property type="protein sequence ID" value="JAH63785.1"/>
    <property type="molecule type" value="Transcribed_RNA"/>
</dbReference>
<accession>A0A0E9UF04</accession>
<reference evidence="1" key="2">
    <citation type="journal article" date="2015" name="Fish Shellfish Immunol.">
        <title>Early steps in the European eel (Anguilla anguilla)-Vibrio vulnificus interaction in the gills: Role of the RtxA13 toxin.</title>
        <authorList>
            <person name="Callol A."/>
            <person name="Pajuelo D."/>
            <person name="Ebbesson L."/>
            <person name="Teles M."/>
            <person name="MacKenzie S."/>
            <person name="Amaro C."/>
        </authorList>
    </citation>
    <scope>NUCLEOTIDE SEQUENCE</scope>
</reference>
<dbReference type="AlphaFoldDB" id="A0A0E9UF04"/>
<evidence type="ECO:0000313" key="1">
    <source>
        <dbReference type="EMBL" id="JAH63785.1"/>
    </source>
</evidence>
<proteinExistence type="predicted"/>
<protein>
    <submittedName>
        <fullName evidence="1">Uncharacterized protein</fullName>
    </submittedName>
</protein>
<organism evidence="1">
    <name type="scientific">Anguilla anguilla</name>
    <name type="common">European freshwater eel</name>
    <name type="synonym">Muraena anguilla</name>
    <dbReference type="NCBI Taxonomy" id="7936"/>
    <lineage>
        <taxon>Eukaryota</taxon>
        <taxon>Metazoa</taxon>
        <taxon>Chordata</taxon>
        <taxon>Craniata</taxon>
        <taxon>Vertebrata</taxon>
        <taxon>Euteleostomi</taxon>
        <taxon>Actinopterygii</taxon>
        <taxon>Neopterygii</taxon>
        <taxon>Teleostei</taxon>
        <taxon>Anguilliformes</taxon>
        <taxon>Anguillidae</taxon>
        <taxon>Anguilla</taxon>
    </lineage>
</organism>
<reference evidence="1" key="1">
    <citation type="submission" date="2014-11" db="EMBL/GenBank/DDBJ databases">
        <authorList>
            <person name="Amaro Gonzalez C."/>
        </authorList>
    </citation>
    <scope>NUCLEOTIDE SEQUENCE</scope>
</reference>
<sequence>MQEMKCLTLKTSWGRTRRLPDRTFMYILCALIRGASMASR</sequence>